<dbReference type="SUPFAM" id="SSF50104">
    <property type="entry name" value="Translation proteins SH3-like domain"/>
    <property type="match status" value="1"/>
</dbReference>
<accession>A0A1F7UMJ9</accession>
<dbReference type="GO" id="GO:0006412">
    <property type="term" value="P:translation"/>
    <property type="evidence" value="ECO:0007669"/>
    <property type="project" value="InterPro"/>
</dbReference>
<sequence>MAETQSYTTLLPDLVRTGMQIRVHHKVLEPNAKGEMKERIQVFEGLVLTVRGAGVKKSMTVRKVSDGVGVEKIYPIHSPTIAKLEFVKQFKVRRKNIGFVRDTKKRLKEVKAA</sequence>
<dbReference type="PANTHER" id="PTHR15680">
    <property type="entry name" value="RIBOSOMAL PROTEIN L19"/>
    <property type="match status" value="1"/>
</dbReference>
<reference evidence="5 6" key="1">
    <citation type="journal article" date="2016" name="Nat. Commun.">
        <title>Thousands of microbial genomes shed light on interconnected biogeochemical processes in an aquifer system.</title>
        <authorList>
            <person name="Anantharaman K."/>
            <person name="Brown C.T."/>
            <person name="Hug L.A."/>
            <person name="Sharon I."/>
            <person name="Castelle C.J."/>
            <person name="Probst A.J."/>
            <person name="Thomas B.C."/>
            <person name="Singh A."/>
            <person name="Wilkins M.J."/>
            <person name="Karaoz U."/>
            <person name="Brodie E.L."/>
            <person name="Williams K.H."/>
            <person name="Hubbard S.S."/>
            <person name="Banfield J.F."/>
        </authorList>
    </citation>
    <scope>NUCLEOTIDE SEQUENCE [LARGE SCALE GENOMIC DNA]</scope>
</reference>
<evidence type="ECO:0000256" key="1">
    <source>
        <dbReference type="ARBA" id="ARBA00005781"/>
    </source>
</evidence>
<gene>
    <name evidence="5" type="ORF">A3E39_00170</name>
</gene>
<evidence type="ECO:0000256" key="4">
    <source>
        <dbReference type="RuleBase" id="RU000559"/>
    </source>
</evidence>
<dbReference type="PANTHER" id="PTHR15680:SF9">
    <property type="entry name" value="LARGE RIBOSOMAL SUBUNIT PROTEIN BL19M"/>
    <property type="match status" value="1"/>
</dbReference>
<dbReference type="STRING" id="1802399.A3E39_00170"/>
<dbReference type="Gene3D" id="2.30.30.790">
    <property type="match status" value="1"/>
</dbReference>
<comment type="caution">
    <text evidence="5">The sequence shown here is derived from an EMBL/GenBank/DDBJ whole genome shotgun (WGS) entry which is preliminary data.</text>
</comment>
<evidence type="ECO:0000256" key="3">
    <source>
        <dbReference type="ARBA" id="ARBA00023274"/>
    </source>
</evidence>
<dbReference type="PRINTS" id="PR00061">
    <property type="entry name" value="RIBOSOMALL19"/>
</dbReference>
<organism evidence="5 6">
    <name type="scientific">Candidatus Uhrbacteria bacterium RIFCSPHIGHO2_12_FULL_60_25</name>
    <dbReference type="NCBI Taxonomy" id="1802399"/>
    <lineage>
        <taxon>Bacteria</taxon>
        <taxon>Candidatus Uhriibacteriota</taxon>
    </lineage>
</organism>
<dbReference type="Proteomes" id="UP000176603">
    <property type="component" value="Unassembled WGS sequence"/>
</dbReference>
<comment type="similarity">
    <text evidence="1 4">Belongs to the bacterial ribosomal protein bL19 family.</text>
</comment>
<dbReference type="InterPro" id="IPR038657">
    <property type="entry name" value="Ribosomal_bL19_sf"/>
</dbReference>
<dbReference type="Pfam" id="PF01245">
    <property type="entry name" value="Ribosomal_L19"/>
    <property type="match status" value="1"/>
</dbReference>
<name>A0A1F7UMJ9_9BACT</name>
<dbReference type="EMBL" id="MGEH01000007">
    <property type="protein sequence ID" value="OGL79521.1"/>
    <property type="molecule type" value="Genomic_DNA"/>
</dbReference>
<dbReference type="AlphaFoldDB" id="A0A1F7UMJ9"/>
<dbReference type="GO" id="GO:0003735">
    <property type="term" value="F:structural constituent of ribosome"/>
    <property type="evidence" value="ECO:0007669"/>
    <property type="project" value="InterPro"/>
</dbReference>
<dbReference type="InterPro" id="IPR008991">
    <property type="entry name" value="Translation_prot_SH3-like_sf"/>
</dbReference>
<evidence type="ECO:0000313" key="6">
    <source>
        <dbReference type="Proteomes" id="UP000176603"/>
    </source>
</evidence>
<keyword evidence="2" id="KW-0689">Ribosomal protein</keyword>
<evidence type="ECO:0000256" key="2">
    <source>
        <dbReference type="ARBA" id="ARBA00022980"/>
    </source>
</evidence>
<protein>
    <recommendedName>
        <fullName evidence="4">50S ribosomal protein L19</fullName>
    </recommendedName>
</protein>
<dbReference type="GO" id="GO:0022625">
    <property type="term" value="C:cytosolic large ribosomal subunit"/>
    <property type="evidence" value="ECO:0007669"/>
    <property type="project" value="TreeGrafter"/>
</dbReference>
<keyword evidence="3 4" id="KW-0687">Ribonucleoprotein</keyword>
<comment type="function">
    <text evidence="4">This protein is located at the 30S-50S ribosomal subunit interface and may play a role in the structure and function of the aminoacyl-tRNA binding site.</text>
</comment>
<evidence type="ECO:0000313" key="5">
    <source>
        <dbReference type="EMBL" id="OGL79521.1"/>
    </source>
</evidence>
<proteinExistence type="inferred from homology"/>
<dbReference type="InterPro" id="IPR001857">
    <property type="entry name" value="Ribosomal_bL19"/>
</dbReference>